<sequence length="127" mass="14436">MSVKIFVEQLNADKTMGYTTNHAMMLENANRIKITNIKDTKDIVGLIFQAGRYIGTVITDTNNELGMMFIDLKKDKQRALFAASKFNGEAKTLFMKNFEAVTKDYDKNYDLIELVVDKSFPPNIIAN</sequence>
<dbReference type="RefSeq" id="WP_137264180.1">
    <property type="nucleotide sequence ID" value="NZ_SZQL01000039.1"/>
</dbReference>
<proteinExistence type="predicted"/>
<evidence type="ECO:0000313" key="2">
    <source>
        <dbReference type="Proteomes" id="UP000305848"/>
    </source>
</evidence>
<protein>
    <submittedName>
        <fullName evidence="1">Uncharacterized protein</fullName>
    </submittedName>
</protein>
<comment type="caution">
    <text evidence="1">The sequence shown here is derived from an EMBL/GenBank/DDBJ whole genome shotgun (WGS) entry which is preliminary data.</text>
</comment>
<evidence type="ECO:0000313" key="1">
    <source>
        <dbReference type="EMBL" id="TKK64221.1"/>
    </source>
</evidence>
<dbReference type="Proteomes" id="UP000305848">
    <property type="component" value="Unassembled WGS sequence"/>
</dbReference>
<dbReference type="AlphaFoldDB" id="A0A4U3KQ22"/>
<name>A0A4U3KQ22_9BACT</name>
<organism evidence="1 2">
    <name type="scientific">Ilyomonas limi</name>
    <dbReference type="NCBI Taxonomy" id="2575867"/>
    <lineage>
        <taxon>Bacteria</taxon>
        <taxon>Pseudomonadati</taxon>
        <taxon>Bacteroidota</taxon>
        <taxon>Chitinophagia</taxon>
        <taxon>Chitinophagales</taxon>
        <taxon>Chitinophagaceae</taxon>
        <taxon>Ilyomonas</taxon>
    </lineage>
</organism>
<keyword evidence="2" id="KW-1185">Reference proteome</keyword>
<dbReference type="EMBL" id="SZQL01000039">
    <property type="protein sequence ID" value="TKK64221.1"/>
    <property type="molecule type" value="Genomic_DNA"/>
</dbReference>
<accession>A0A4U3KQ22</accession>
<reference evidence="1 2" key="1">
    <citation type="submission" date="2019-05" db="EMBL/GenBank/DDBJ databases">
        <title>Panacibacter sp. strain 17mud1-8 Genome sequencing and assembly.</title>
        <authorList>
            <person name="Chhetri G."/>
        </authorList>
    </citation>
    <scope>NUCLEOTIDE SEQUENCE [LARGE SCALE GENOMIC DNA]</scope>
    <source>
        <strain evidence="1 2">17mud1-8</strain>
    </source>
</reference>
<gene>
    <name evidence="1" type="ORF">FC093_23040</name>
</gene>